<reference evidence="3" key="1">
    <citation type="journal article" date="2023" name="Mol. Ecol. Resour.">
        <title>Chromosome-level genome assembly of a triploid poplar Populus alba 'Berolinensis'.</title>
        <authorList>
            <person name="Chen S."/>
            <person name="Yu Y."/>
            <person name="Wang X."/>
            <person name="Wang S."/>
            <person name="Zhang T."/>
            <person name="Zhou Y."/>
            <person name="He R."/>
            <person name="Meng N."/>
            <person name="Wang Y."/>
            <person name="Liu W."/>
            <person name="Liu Z."/>
            <person name="Liu J."/>
            <person name="Guo Q."/>
            <person name="Huang H."/>
            <person name="Sederoff R.R."/>
            <person name="Wang G."/>
            <person name="Qu G."/>
            <person name="Chen S."/>
        </authorList>
    </citation>
    <scope>NUCLEOTIDE SEQUENCE</scope>
    <source>
        <strain evidence="3">SC-2020</strain>
    </source>
</reference>
<evidence type="ECO:0000313" key="3">
    <source>
        <dbReference type="EMBL" id="KAJ6996632.1"/>
    </source>
</evidence>
<accession>A0AAD6W2E6</accession>
<gene>
    <name evidence="3" type="ORF">NC653_013285</name>
    <name evidence="4" type="ORF">NC653_013293</name>
</gene>
<keyword evidence="2" id="KW-0560">Oxidoreductase</keyword>
<dbReference type="Gene3D" id="3.40.50.720">
    <property type="entry name" value="NAD(P)-binding Rossmann-like Domain"/>
    <property type="match status" value="1"/>
</dbReference>
<dbReference type="SUPFAM" id="SSF51735">
    <property type="entry name" value="NAD(P)-binding Rossmann-fold domains"/>
    <property type="match status" value="1"/>
</dbReference>
<protein>
    <submittedName>
        <fullName evidence="3">Uncharacterized protein</fullName>
    </submittedName>
</protein>
<dbReference type="AlphaFoldDB" id="A0AAD6W2E6"/>
<dbReference type="GO" id="GO:0005783">
    <property type="term" value="C:endoplasmic reticulum"/>
    <property type="evidence" value="ECO:0007669"/>
    <property type="project" value="TreeGrafter"/>
</dbReference>
<dbReference type="Pfam" id="PF00106">
    <property type="entry name" value="adh_short"/>
    <property type="match status" value="1"/>
</dbReference>
<dbReference type="GO" id="GO:0016491">
    <property type="term" value="F:oxidoreductase activity"/>
    <property type="evidence" value="ECO:0007669"/>
    <property type="project" value="UniProtKB-KW"/>
</dbReference>
<dbReference type="EMBL" id="JAQIZT010000005">
    <property type="protein sequence ID" value="KAJ6996632.1"/>
    <property type="molecule type" value="Genomic_DNA"/>
</dbReference>
<evidence type="ECO:0000313" key="4">
    <source>
        <dbReference type="EMBL" id="KAJ6996644.1"/>
    </source>
</evidence>
<dbReference type="EMBL" id="JAQIZT010000005">
    <property type="protein sequence ID" value="KAJ6996644.1"/>
    <property type="molecule type" value="Genomic_DNA"/>
</dbReference>
<evidence type="ECO:0000256" key="2">
    <source>
        <dbReference type="ARBA" id="ARBA00023002"/>
    </source>
</evidence>
<dbReference type="Proteomes" id="UP001164929">
    <property type="component" value="Chromosome 5"/>
</dbReference>
<comment type="similarity">
    <text evidence="1">Belongs to the short-chain dehydrogenases/reductases (SDR) family.</text>
</comment>
<evidence type="ECO:0000313" key="5">
    <source>
        <dbReference type="Proteomes" id="UP001164929"/>
    </source>
</evidence>
<name>A0AAD6W2E6_9ROSI</name>
<organism evidence="3 5">
    <name type="scientific">Populus alba x Populus x berolinensis</name>
    <dbReference type="NCBI Taxonomy" id="444605"/>
    <lineage>
        <taxon>Eukaryota</taxon>
        <taxon>Viridiplantae</taxon>
        <taxon>Streptophyta</taxon>
        <taxon>Embryophyta</taxon>
        <taxon>Tracheophyta</taxon>
        <taxon>Spermatophyta</taxon>
        <taxon>Magnoliopsida</taxon>
        <taxon>eudicotyledons</taxon>
        <taxon>Gunneridae</taxon>
        <taxon>Pentapetalae</taxon>
        <taxon>rosids</taxon>
        <taxon>fabids</taxon>
        <taxon>Malpighiales</taxon>
        <taxon>Salicaceae</taxon>
        <taxon>Saliceae</taxon>
        <taxon>Populus</taxon>
    </lineage>
</organism>
<sequence length="117" mass="12879">MESYDQKVVLITGCSHGGIGHALAREFSTNMQLHVVAPPDESVQNAVSNVVERYGRVDILVNNAGIRCFGPLAEIPLSATQNTSDPNIDRSHDYSYDFDYLVCDLYVDSIIQVETST</sequence>
<evidence type="ECO:0000256" key="1">
    <source>
        <dbReference type="ARBA" id="ARBA00006484"/>
    </source>
</evidence>
<proteinExistence type="inferred from homology"/>
<dbReference type="PANTHER" id="PTHR44169:SF6">
    <property type="entry name" value="NADPH-DEPENDENT 1-ACYLDIHYDROXYACETONE PHOSPHATE REDUCTASE"/>
    <property type="match status" value="1"/>
</dbReference>
<dbReference type="PRINTS" id="PR00081">
    <property type="entry name" value="GDHRDH"/>
</dbReference>
<comment type="caution">
    <text evidence="3">The sequence shown here is derived from an EMBL/GenBank/DDBJ whole genome shotgun (WGS) entry which is preliminary data.</text>
</comment>
<keyword evidence="5" id="KW-1185">Reference proteome</keyword>
<dbReference type="InterPro" id="IPR036291">
    <property type="entry name" value="NAD(P)-bd_dom_sf"/>
</dbReference>
<dbReference type="PANTHER" id="PTHR44169">
    <property type="entry name" value="NADPH-DEPENDENT 1-ACYLDIHYDROXYACETONE PHOSPHATE REDUCTASE"/>
    <property type="match status" value="1"/>
</dbReference>
<dbReference type="InterPro" id="IPR002347">
    <property type="entry name" value="SDR_fam"/>
</dbReference>